<evidence type="ECO:0000313" key="2">
    <source>
        <dbReference type="Proteomes" id="UP000028582"/>
    </source>
</evidence>
<name>A0A081AXJ0_PHYNI</name>
<dbReference type="Proteomes" id="UP000028582">
    <property type="component" value="Unassembled WGS sequence"/>
</dbReference>
<reference evidence="1 2" key="1">
    <citation type="submission" date="2013-11" db="EMBL/GenBank/DDBJ databases">
        <title>The Genome Sequence of Phytophthora parasitica P1976.</title>
        <authorList>
            <consortium name="The Broad Institute Genomics Platform"/>
            <person name="Russ C."/>
            <person name="Tyler B."/>
            <person name="Panabieres F."/>
            <person name="Shan W."/>
            <person name="Tripathy S."/>
            <person name="Grunwald N."/>
            <person name="Machado M."/>
            <person name="Johnson C.S."/>
            <person name="Walker B."/>
            <person name="Young S."/>
            <person name="Zeng Q."/>
            <person name="Gargeya S."/>
            <person name="Fitzgerald M."/>
            <person name="Haas B."/>
            <person name="Abouelleil A."/>
            <person name="Allen A.W."/>
            <person name="Alvarado L."/>
            <person name="Arachchi H.M."/>
            <person name="Berlin A.M."/>
            <person name="Chapman S.B."/>
            <person name="Gainer-Dewar J."/>
            <person name="Goldberg J."/>
            <person name="Griggs A."/>
            <person name="Gujja S."/>
            <person name="Hansen M."/>
            <person name="Howarth C."/>
            <person name="Imamovic A."/>
            <person name="Ireland A."/>
            <person name="Larimer J."/>
            <person name="McCowan C."/>
            <person name="Murphy C."/>
            <person name="Pearson M."/>
            <person name="Poon T.W."/>
            <person name="Priest M."/>
            <person name="Roberts A."/>
            <person name="Saif S."/>
            <person name="Shea T."/>
            <person name="Sisk P."/>
            <person name="Sykes S."/>
            <person name="Wortman J."/>
            <person name="Nusbaum C."/>
            <person name="Birren B."/>
        </authorList>
    </citation>
    <scope>NUCLEOTIDE SEQUENCE [LARGE SCALE GENOMIC DNA]</scope>
    <source>
        <strain evidence="1 2">P1976</strain>
    </source>
</reference>
<gene>
    <name evidence="1" type="ORF">F444_02416</name>
</gene>
<dbReference type="AlphaFoldDB" id="A0A081AXJ0"/>
<proteinExistence type="predicted"/>
<comment type="caution">
    <text evidence="1">The sequence shown here is derived from an EMBL/GenBank/DDBJ whole genome shotgun (WGS) entry which is preliminary data.</text>
</comment>
<dbReference type="EMBL" id="ANJA01000472">
    <property type="protein sequence ID" value="ETO83601.1"/>
    <property type="molecule type" value="Genomic_DNA"/>
</dbReference>
<protein>
    <submittedName>
        <fullName evidence="1">Uncharacterized protein</fullName>
    </submittedName>
</protein>
<sequence>MVMRRQAEAAKHDRIACQFVCQVEKCEEITTQRR</sequence>
<accession>A0A081AXJ0</accession>
<evidence type="ECO:0000313" key="1">
    <source>
        <dbReference type="EMBL" id="ETO83601.1"/>
    </source>
</evidence>
<organism evidence="1 2">
    <name type="scientific">Phytophthora nicotianae P1976</name>
    <dbReference type="NCBI Taxonomy" id="1317066"/>
    <lineage>
        <taxon>Eukaryota</taxon>
        <taxon>Sar</taxon>
        <taxon>Stramenopiles</taxon>
        <taxon>Oomycota</taxon>
        <taxon>Peronosporomycetes</taxon>
        <taxon>Peronosporales</taxon>
        <taxon>Peronosporaceae</taxon>
        <taxon>Phytophthora</taxon>
    </lineage>
</organism>